<dbReference type="AlphaFoldDB" id="A0A1I9G3G1"/>
<protein>
    <submittedName>
        <fullName evidence="1">Bm1625</fullName>
    </submittedName>
</protein>
<proteinExistence type="predicted"/>
<accession>A0A1I9G3G1</accession>
<evidence type="ECO:0000313" key="1">
    <source>
        <dbReference type="EMBL" id="CDQ02143.1"/>
    </source>
</evidence>
<reference evidence="1" key="2">
    <citation type="submission" date="2012-12" db="EMBL/GenBank/DDBJ databases">
        <authorList>
            <consortium name="WormBase Consortium"/>
            <person name="Ghedin E."/>
            <person name="Paulini M."/>
        </authorList>
    </citation>
    <scope>NUCLEOTIDE SEQUENCE</scope>
    <source>
        <strain evidence="1">FR3</strain>
    </source>
</reference>
<sequence length="55" mass="6302">MPNLNNEMYICQVSIQVATNVKRKDICTTKTVLMCHSADLSSVHNHLRSRKSKRT</sequence>
<organism evidence="1">
    <name type="scientific">Brugia malayi</name>
    <name type="common">Filarial nematode worm</name>
    <dbReference type="NCBI Taxonomy" id="6279"/>
    <lineage>
        <taxon>Eukaryota</taxon>
        <taxon>Metazoa</taxon>
        <taxon>Ecdysozoa</taxon>
        <taxon>Nematoda</taxon>
        <taxon>Chromadorea</taxon>
        <taxon>Rhabditida</taxon>
        <taxon>Spirurina</taxon>
        <taxon>Spiruromorpha</taxon>
        <taxon>Filarioidea</taxon>
        <taxon>Onchocercidae</taxon>
        <taxon>Brugia</taxon>
    </lineage>
</organism>
<dbReference type="EMBL" id="LN857024">
    <property type="protein sequence ID" value="CDQ02143.1"/>
    <property type="molecule type" value="Genomic_DNA"/>
</dbReference>
<gene>
    <name evidence="1" type="primary">Bm1625</name>
    <name evidence="1" type="ORF">BM_Bm1625</name>
</gene>
<name>A0A1I9G3G1_BRUMA</name>
<reference evidence="1" key="1">
    <citation type="journal article" date="2007" name="Science">
        <title>Draft genome of the filarial nematode parasite Brugia malayi.</title>
        <authorList>
            <person name="Ghedin E."/>
            <person name="Wang S."/>
            <person name="Spiro D."/>
            <person name="Caler E."/>
            <person name="Zhao Q."/>
            <person name="Crabtree J."/>
            <person name="Allen J.E."/>
            <person name="Delcher A.L."/>
            <person name="Guiliano D.B."/>
            <person name="Miranda-Saavedra D."/>
            <person name="Angiuoli S.V."/>
            <person name="Creasy T."/>
            <person name="Amedeo P."/>
            <person name="Haas B."/>
            <person name="El-Sayed N.M."/>
            <person name="Wortman J.R."/>
            <person name="Feldblyum T."/>
            <person name="Tallon L."/>
            <person name="Schatz M."/>
            <person name="Shumway M."/>
            <person name="Koo H."/>
            <person name="Salzberg S.L."/>
            <person name="Schobel S."/>
            <person name="Pertea M."/>
            <person name="Pop M."/>
            <person name="White O."/>
            <person name="Barton G.J."/>
            <person name="Carlow C.K."/>
            <person name="Crawford M.J."/>
            <person name="Daub J."/>
            <person name="Dimmic M.W."/>
            <person name="Estes C.F."/>
            <person name="Foster J.M."/>
            <person name="Ganatra M."/>
            <person name="Gregory W.F."/>
            <person name="Johnson N.M."/>
            <person name="Jin J."/>
            <person name="Komuniecki R."/>
            <person name="Korf I."/>
            <person name="Kumar S."/>
            <person name="Laney S."/>
            <person name="Li B.W."/>
            <person name="Li W."/>
            <person name="Lindblom T.H."/>
            <person name="Lustigman S."/>
            <person name="Ma D."/>
            <person name="Maina C.V."/>
            <person name="Martin D.M."/>
            <person name="McCarter J.P."/>
            <person name="McReynolds L."/>
            <person name="Mitreva M."/>
            <person name="Nutman T.B."/>
            <person name="Parkinson J."/>
            <person name="Peregrin-Alvarez J.M."/>
            <person name="Poole C."/>
            <person name="Ren Q."/>
            <person name="Saunders L."/>
            <person name="Sluder A.E."/>
            <person name="Smith K."/>
            <person name="Stanke M."/>
            <person name="Unnasch T.R."/>
            <person name="Ware J."/>
            <person name="Wei A.D."/>
            <person name="Weil G."/>
            <person name="Williams D.J."/>
            <person name="Zhang Y."/>
            <person name="Williams S.A."/>
            <person name="Fraser-Liggett C."/>
            <person name="Slatko B."/>
            <person name="Blaxter M.L."/>
            <person name="Scott A.L."/>
        </authorList>
    </citation>
    <scope>NUCLEOTIDE SEQUENCE</scope>
    <source>
        <strain evidence="1">FR3</strain>
    </source>
</reference>